<protein>
    <submittedName>
        <fullName evidence="2">Uncharacterized protein</fullName>
    </submittedName>
</protein>
<feature type="region of interest" description="Disordered" evidence="1">
    <location>
        <begin position="1"/>
        <end position="25"/>
    </location>
</feature>
<name>A0A2M7Z6E6_9BACT</name>
<accession>A0A2M7Z6E6</accession>
<gene>
    <name evidence="2" type="ORF">CO137_02800</name>
</gene>
<proteinExistence type="predicted"/>
<evidence type="ECO:0000313" key="2">
    <source>
        <dbReference type="EMBL" id="PJA89716.1"/>
    </source>
</evidence>
<organism evidence="2 3">
    <name type="scientific">Candidatus Magasanikbacteria bacterium CG_4_9_14_3_um_filter_32_9</name>
    <dbReference type="NCBI Taxonomy" id="1974644"/>
    <lineage>
        <taxon>Bacteria</taxon>
        <taxon>Candidatus Magasanikiibacteriota</taxon>
    </lineage>
</organism>
<sequence length="83" mass="9498">MFRIRSFNKHAPQIRDAQTGETMPNHPMNFITPFGFAVSCLKDEDVIEIVDIRSKNTVLIKDTEDGFEITVNTPPKQIKDYVS</sequence>
<evidence type="ECO:0000256" key="1">
    <source>
        <dbReference type="SAM" id="MobiDB-lite"/>
    </source>
</evidence>
<evidence type="ECO:0000313" key="3">
    <source>
        <dbReference type="Proteomes" id="UP000230843"/>
    </source>
</evidence>
<comment type="caution">
    <text evidence="2">The sequence shown here is derived from an EMBL/GenBank/DDBJ whole genome shotgun (WGS) entry which is preliminary data.</text>
</comment>
<reference evidence="3" key="1">
    <citation type="submission" date="2017-09" db="EMBL/GenBank/DDBJ databases">
        <title>Depth-based differentiation of microbial function through sediment-hosted aquifers and enrichment of novel symbionts in the deep terrestrial subsurface.</title>
        <authorList>
            <person name="Probst A.J."/>
            <person name="Ladd B."/>
            <person name="Jarett J.K."/>
            <person name="Geller-Mcgrath D.E."/>
            <person name="Sieber C.M.K."/>
            <person name="Emerson J.B."/>
            <person name="Anantharaman K."/>
            <person name="Thomas B.C."/>
            <person name="Malmstrom R."/>
            <person name="Stieglmeier M."/>
            <person name="Klingl A."/>
            <person name="Woyke T."/>
            <person name="Ryan C.M."/>
            <person name="Banfield J.F."/>
        </authorList>
    </citation>
    <scope>NUCLEOTIDE SEQUENCE [LARGE SCALE GENOMIC DNA]</scope>
</reference>
<dbReference type="EMBL" id="PFVJ01000058">
    <property type="protein sequence ID" value="PJA89716.1"/>
    <property type="molecule type" value="Genomic_DNA"/>
</dbReference>
<dbReference type="Proteomes" id="UP000230843">
    <property type="component" value="Unassembled WGS sequence"/>
</dbReference>
<dbReference type="AlphaFoldDB" id="A0A2M7Z6E6"/>